<proteinExistence type="predicted"/>
<organism evidence="1">
    <name type="scientific">Arundo donax</name>
    <name type="common">Giant reed</name>
    <name type="synonym">Donax arundinaceus</name>
    <dbReference type="NCBI Taxonomy" id="35708"/>
    <lineage>
        <taxon>Eukaryota</taxon>
        <taxon>Viridiplantae</taxon>
        <taxon>Streptophyta</taxon>
        <taxon>Embryophyta</taxon>
        <taxon>Tracheophyta</taxon>
        <taxon>Spermatophyta</taxon>
        <taxon>Magnoliopsida</taxon>
        <taxon>Liliopsida</taxon>
        <taxon>Poales</taxon>
        <taxon>Poaceae</taxon>
        <taxon>PACMAD clade</taxon>
        <taxon>Arundinoideae</taxon>
        <taxon>Arundineae</taxon>
        <taxon>Arundo</taxon>
    </lineage>
</organism>
<name>A0A0A9FXR7_ARUDO</name>
<accession>A0A0A9FXR7</accession>
<dbReference type="AlphaFoldDB" id="A0A0A9FXR7"/>
<dbReference type="EMBL" id="GBRH01184748">
    <property type="protein sequence ID" value="JAE13148.1"/>
    <property type="molecule type" value="Transcribed_RNA"/>
</dbReference>
<sequence>MAVITQYFIDSNREIDQDLSEDPLNESSILYSFDIRVHGQPTSFHAILM</sequence>
<reference evidence="1" key="2">
    <citation type="journal article" date="2015" name="Data Brief">
        <title>Shoot transcriptome of the giant reed, Arundo donax.</title>
        <authorList>
            <person name="Barrero R.A."/>
            <person name="Guerrero F.D."/>
            <person name="Moolhuijzen P."/>
            <person name="Goolsby J.A."/>
            <person name="Tidwell J."/>
            <person name="Bellgard S.E."/>
            <person name="Bellgard M.I."/>
        </authorList>
    </citation>
    <scope>NUCLEOTIDE SEQUENCE</scope>
    <source>
        <tissue evidence="1">Shoot tissue taken approximately 20 cm above the soil surface</tissue>
    </source>
</reference>
<protein>
    <submittedName>
        <fullName evidence="1">Uncharacterized protein</fullName>
    </submittedName>
</protein>
<evidence type="ECO:0000313" key="1">
    <source>
        <dbReference type="EMBL" id="JAE13148.1"/>
    </source>
</evidence>
<reference evidence="1" key="1">
    <citation type="submission" date="2014-09" db="EMBL/GenBank/DDBJ databases">
        <authorList>
            <person name="Magalhaes I.L.F."/>
            <person name="Oliveira U."/>
            <person name="Santos F.R."/>
            <person name="Vidigal T.H.D.A."/>
            <person name="Brescovit A.D."/>
            <person name="Santos A.J."/>
        </authorList>
    </citation>
    <scope>NUCLEOTIDE SEQUENCE</scope>
    <source>
        <tissue evidence="1">Shoot tissue taken approximately 20 cm above the soil surface</tissue>
    </source>
</reference>